<evidence type="ECO:0000256" key="2">
    <source>
        <dbReference type="ARBA" id="ARBA00008072"/>
    </source>
</evidence>
<dbReference type="GO" id="GO:0003939">
    <property type="term" value="F:L-iditol 2-dehydrogenase (NAD+) activity"/>
    <property type="evidence" value="ECO:0007669"/>
    <property type="project" value="UniProtKB-EC"/>
</dbReference>
<feature type="domain" description="Alcohol dehydrogenase-like C-terminal" evidence="7">
    <location>
        <begin position="184"/>
        <end position="303"/>
    </location>
</feature>
<dbReference type="CDD" id="cd05285">
    <property type="entry name" value="sorbitol_DH"/>
    <property type="match status" value="1"/>
</dbReference>
<evidence type="ECO:0000313" key="9">
    <source>
        <dbReference type="EMBL" id="NYD24332.1"/>
    </source>
</evidence>
<keyword evidence="5 9" id="KW-0560">Oxidoreductase</keyword>
<reference evidence="9 10" key="1">
    <citation type="submission" date="2020-07" db="EMBL/GenBank/DDBJ databases">
        <title>Sequencing the genomes of 1000 actinobacteria strains.</title>
        <authorList>
            <person name="Klenk H.-P."/>
        </authorList>
    </citation>
    <scope>NUCLEOTIDE SEQUENCE [LARGE SCALE GENOMIC DNA]</scope>
    <source>
        <strain evidence="9 10">DSM 7487</strain>
    </source>
</reference>
<dbReference type="EC" id="1.1.1.14" evidence="9"/>
<dbReference type="PROSITE" id="PS00059">
    <property type="entry name" value="ADH_ZINC"/>
    <property type="match status" value="1"/>
</dbReference>
<comment type="similarity">
    <text evidence="2 6">Belongs to the zinc-containing alcohol dehydrogenase family.</text>
</comment>
<keyword evidence="10" id="KW-1185">Reference proteome</keyword>
<organism evidence="9 10">
    <name type="scientific">Kineococcus aurantiacus</name>
    <dbReference type="NCBI Taxonomy" id="37633"/>
    <lineage>
        <taxon>Bacteria</taxon>
        <taxon>Bacillati</taxon>
        <taxon>Actinomycetota</taxon>
        <taxon>Actinomycetes</taxon>
        <taxon>Kineosporiales</taxon>
        <taxon>Kineosporiaceae</taxon>
        <taxon>Kineococcus</taxon>
    </lineage>
</organism>
<dbReference type="SUPFAM" id="SSF51735">
    <property type="entry name" value="NAD(P)-binding Rossmann-fold domains"/>
    <property type="match status" value="1"/>
</dbReference>
<comment type="cofactor">
    <cofactor evidence="1 6">
        <name>Zn(2+)</name>
        <dbReference type="ChEBI" id="CHEBI:29105"/>
    </cofactor>
</comment>
<accession>A0A7Y9DPD0</accession>
<evidence type="ECO:0000256" key="1">
    <source>
        <dbReference type="ARBA" id="ARBA00001947"/>
    </source>
</evidence>
<protein>
    <submittedName>
        <fullName evidence="9">L-iditol 2-dehydrogenase</fullName>
        <ecNumber evidence="9">1.1.1.14</ecNumber>
    </submittedName>
</protein>
<dbReference type="RefSeq" id="WP_179754648.1">
    <property type="nucleotide sequence ID" value="NZ_BAAAGN010000021.1"/>
</dbReference>
<name>A0A7Y9DPD0_9ACTN</name>
<evidence type="ECO:0000256" key="4">
    <source>
        <dbReference type="ARBA" id="ARBA00022833"/>
    </source>
</evidence>
<comment type="caution">
    <text evidence="9">The sequence shown here is derived from an EMBL/GenBank/DDBJ whole genome shotgun (WGS) entry which is preliminary data.</text>
</comment>
<dbReference type="InterPro" id="IPR011032">
    <property type="entry name" value="GroES-like_sf"/>
</dbReference>
<keyword evidence="3 6" id="KW-0479">Metal-binding</keyword>
<dbReference type="InterPro" id="IPR013154">
    <property type="entry name" value="ADH-like_N"/>
</dbReference>
<dbReference type="EMBL" id="JACCBB010000001">
    <property type="protein sequence ID" value="NYD24332.1"/>
    <property type="molecule type" value="Genomic_DNA"/>
</dbReference>
<evidence type="ECO:0000256" key="6">
    <source>
        <dbReference type="RuleBase" id="RU361277"/>
    </source>
</evidence>
<dbReference type="Gene3D" id="3.90.180.10">
    <property type="entry name" value="Medium-chain alcohol dehydrogenases, catalytic domain"/>
    <property type="match status" value="1"/>
</dbReference>
<dbReference type="Pfam" id="PF08240">
    <property type="entry name" value="ADH_N"/>
    <property type="match status" value="1"/>
</dbReference>
<evidence type="ECO:0000313" key="10">
    <source>
        <dbReference type="Proteomes" id="UP000521922"/>
    </source>
</evidence>
<dbReference type="SUPFAM" id="SSF50129">
    <property type="entry name" value="GroES-like"/>
    <property type="match status" value="1"/>
</dbReference>
<evidence type="ECO:0000256" key="5">
    <source>
        <dbReference type="ARBA" id="ARBA00023002"/>
    </source>
</evidence>
<evidence type="ECO:0000256" key="3">
    <source>
        <dbReference type="ARBA" id="ARBA00022723"/>
    </source>
</evidence>
<evidence type="ECO:0000259" key="8">
    <source>
        <dbReference type="Pfam" id="PF08240"/>
    </source>
</evidence>
<dbReference type="Gene3D" id="3.40.50.720">
    <property type="entry name" value="NAD(P)-binding Rossmann-like Domain"/>
    <property type="match status" value="1"/>
</dbReference>
<dbReference type="Proteomes" id="UP000521922">
    <property type="component" value="Unassembled WGS sequence"/>
</dbReference>
<evidence type="ECO:0000259" key="7">
    <source>
        <dbReference type="Pfam" id="PF00107"/>
    </source>
</evidence>
<dbReference type="InterPro" id="IPR002328">
    <property type="entry name" value="ADH_Zn_CS"/>
</dbReference>
<gene>
    <name evidence="9" type="ORF">BJ968_003872</name>
</gene>
<dbReference type="InterPro" id="IPR013149">
    <property type="entry name" value="ADH-like_C"/>
</dbReference>
<dbReference type="PANTHER" id="PTHR43161:SF9">
    <property type="entry name" value="SORBITOL DEHYDROGENASE"/>
    <property type="match status" value="1"/>
</dbReference>
<keyword evidence="4 6" id="KW-0862">Zinc</keyword>
<proteinExistence type="inferred from homology"/>
<dbReference type="AlphaFoldDB" id="A0A7Y9DPD0"/>
<sequence length="349" mass="36598">MTTGTIPTTMRASVLLKQGVIEMQERPVPTPGEGEVLVRVGSVGVCGSDVHYYKHGRIGDMVVTAPIVLGHEVSGTVVGVGRGVSEDRVGDRVAIDPQVPCRQCRQCKTGRSNLCPFMEFYATPPFDGTFCDYVTAPADQAYTVPDSLSDESAALLEPLSVGLWAAHKADVGPGDQVLIAGAGPIGAMCAQAVRARGATDVVVTDFVDSRRERITSFGATRALHPVADAEEIAALRADAFIDCSGATPAVLSGIASTRGGGTVVLVGLGAEEMPLPVQLIATREINVTGVFRYVDTWPRGIALTTSGAVHLDDMVTARYPLEQVEEALNADADPLSMKAVVVVTPPESN</sequence>
<dbReference type="GO" id="GO:0008270">
    <property type="term" value="F:zinc ion binding"/>
    <property type="evidence" value="ECO:0007669"/>
    <property type="project" value="InterPro"/>
</dbReference>
<dbReference type="InterPro" id="IPR036291">
    <property type="entry name" value="NAD(P)-bd_dom_sf"/>
</dbReference>
<dbReference type="InterPro" id="IPR045306">
    <property type="entry name" value="SDH-like"/>
</dbReference>
<dbReference type="PANTHER" id="PTHR43161">
    <property type="entry name" value="SORBITOL DEHYDROGENASE"/>
    <property type="match status" value="1"/>
</dbReference>
<feature type="domain" description="Alcohol dehydrogenase-like N-terminal" evidence="8">
    <location>
        <begin position="32"/>
        <end position="146"/>
    </location>
</feature>
<dbReference type="Pfam" id="PF00107">
    <property type="entry name" value="ADH_zinc_N"/>
    <property type="match status" value="1"/>
</dbReference>